<dbReference type="SUPFAM" id="SSF52540">
    <property type="entry name" value="P-loop containing nucleoside triphosphate hydrolases"/>
    <property type="match status" value="1"/>
</dbReference>
<dbReference type="Proteomes" id="UP000620124">
    <property type="component" value="Unassembled WGS sequence"/>
</dbReference>
<dbReference type="PANTHER" id="PTHR24221:SF654">
    <property type="entry name" value="ATP-BINDING CASSETTE SUB-FAMILY B MEMBER 6"/>
    <property type="match status" value="1"/>
</dbReference>
<dbReference type="Pfam" id="PF00005">
    <property type="entry name" value="ABC_tran"/>
    <property type="match status" value="1"/>
</dbReference>
<dbReference type="Gene3D" id="3.40.50.300">
    <property type="entry name" value="P-loop containing nucleotide triphosphate hydrolases"/>
    <property type="match status" value="1"/>
</dbReference>
<gene>
    <name evidence="5" type="ORF">MVEN_01273900</name>
</gene>
<dbReference type="GO" id="GO:0034040">
    <property type="term" value="F:ATPase-coupled lipid transmembrane transporter activity"/>
    <property type="evidence" value="ECO:0007669"/>
    <property type="project" value="TreeGrafter"/>
</dbReference>
<feature type="domain" description="ABC transporter" evidence="4">
    <location>
        <begin position="426"/>
        <end position="682"/>
    </location>
</feature>
<dbReference type="InterPro" id="IPR003593">
    <property type="entry name" value="AAA+_ATPase"/>
</dbReference>
<name>A0A8H6Y7K6_9AGAR</name>
<dbReference type="InterPro" id="IPR003439">
    <property type="entry name" value="ABC_transporter-like_ATP-bd"/>
</dbReference>
<protein>
    <submittedName>
        <fullName evidence="5">ABC transporter domain-containing protein</fullName>
    </submittedName>
</protein>
<evidence type="ECO:0000259" key="4">
    <source>
        <dbReference type="PROSITE" id="PS50893"/>
    </source>
</evidence>
<evidence type="ECO:0000313" key="5">
    <source>
        <dbReference type="EMBL" id="KAF7353060.1"/>
    </source>
</evidence>
<organism evidence="5 6">
    <name type="scientific">Mycena venus</name>
    <dbReference type="NCBI Taxonomy" id="2733690"/>
    <lineage>
        <taxon>Eukaryota</taxon>
        <taxon>Fungi</taxon>
        <taxon>Dikarya</taxon>
        <taxon>Basidiomycota</taxon>
        <taxon>Agaricomycotina</taxon>
        <taxon>Agaricomycetes</taxon>
        <taxon>Agaricomycetidae</taxon>
        <taxon>Agaricales</taxon>
        <taxon>Marasmiineae</taxon>
        <taxon>Mycenaceae</taxon>
        <taxon>Mycena</taxon>
    </lineage>
</organism>
<evidence type="ECO:0000256" key="3">
    <source>
        <dbReference type="ARBA" id="ARBA00024363"/>
    </source>
</evidence>
<dbReference type="EMBL" id="JACAZI010000009">
    <property type="protein sequence ID" value="KAF7353060.1"/>
    <property type="molecule type" value="Genomic_DNA"/>
</dbReference>
<evidence type="ECO:0000256" key="2">
    <source>
        <dbReference type="ARBA" id="ARBA00022840"/>
    </source>
</evidence>
<comment type="similarity">
    <text evidence="3">Belongs to the ABC transporter superfamily. ABCB family. Heavy Metal importer (TC 3.A.1.210) subfamily.</text>
</comment>
<dbReference type="InterPro" id="IPR017871">
    <property type="entry name" value="ABC_transporter-like_CS"/>
</dbReference>
<dbReference type="SMART" id="SM00382">
    <property type="entry name" value="AAA"/>
    <property type="match status" value="1"/>
</dbReference>
<proteinExistence type="inferred from homology"/>
<dbReference type="InterPro" id="IPR027417">
    <property type="entry name" value="P-loop_NTPase"/>
</dbReference>
<reference evidence="5" key="1">
    <citation type="submission" date="2020-05" db="EMBL/GenBank/DDBJ databases">
        <title>Mycena genomes resolve the evolution of fungal bioluminescence.</title>
        <authorList>
            <person name="Tsai I.J."/>
        </authorList>
    </citation>
    <scope>NUCLEOTIDE SEQUENCE</scope>
    <source>
        <strain evidence="5">CCC161011</strain>
    </source>
</reference>
<comment type="caution">
    <text evidence="5">The sequence shown here is derived from an EMBL/GenBank/DDBJ whole genome shotgun (WGS) entry which is preliminary data.</text>
</comment>
<evidence type="ECO:0000256" key="1">
    <source>
        <dbReference type="ARBA" id="ARBA00022741"/>
    </source>
</evidence>
<dbReference type="PANTHER" id="PTHR24221">
    <property type="entry name" value="ATP-BINDING CASSETTE SUB-FAMILY B"/>
    <property type="match status" value="1"/>
</dbReference>
<keyword evidence="6" id="KW-1185">Reference proteome</keyword>
<dbReference type="OrthoDB" id="6500128at2759"/>
<dbReference type="GO" id="GO:0016887">
    <property type="term" value="F:ATP hydrolysis activity"/>
    <property type="evidence" value="ECO:0007669"/>
    <property type="project" value="InterPro"/>
</dbReference>
<accession>A0A8H6Y7K6</accession>
<dbReference type="GO" id="GO:0005524">
    <property type="term" value="F:ATP binding"/>
    <property type="evidence" value="ECO:0007669"/>
    <property type="project" value="UniProtKB-KW"/>
</dbReference>
<dbReference type="PROSITE" id="PS50893">
    <property type="entry name" value="ABC_TRANSPORTER_2"/>
    <property type="match status" value="1"/>
</dbReference>
<dbReference type="InterPro" id="IPR039421">
    <property type="entry name" value="Type_1_exporter"/>
</dbReference>
<evidence type="ECO:0000313" key="6">
    <source>
        <dbReference type="Proteomes" id="UP000620124"/>
    </source>
</evidence>
<keyword evidence="2" id="KW-0067">ATP-binding</keyword>
<sequence length="684" mass="76412">MYQLFKRRGLFPDDYYRPYDEPQKAPASVDSAYDAWLASRVLPRGELLVPGAHRRFSLFNVKLAFIILRTSAFEFFSHILSLHPVRTTLMMALNIVRSIFPAFRGYSQALIIDELQALITSGNFTWSRLLHLVATELVRRLFESLLDSFAASNETMVMDSARFYVEYVQMEQRIRLDIPTLSDPVVRDLLQESDLFARSFSGSGFGLLSPLDFIHIISLVTELLSHTLLILSLTGGATHYGVLLLSIFSATLPLFVTWFGCPQAHSESLYTPREARAADRQEKMRNLAYNDAHRPEIELFGMGDWILKTWASARKVVLDSEQTQQMRDSSLISKLNFSDFLFALQNIPLVLLLQTSSASLGSLTLYRSSIQSVILTSRNLLATSRMVFQGIFFMSAFCAGKTIKPQLQPDEEDAVCYQTSPRGATITARGLSYTYPGCSEPALKDVSFTLQSGETLAIVGYNGSGKSTLAKILLRIMDHDLGDLFINGVDIRRYDPSDYHQHLTAVFQGFSKFNTTVRENVGVGRVEKLRSRTTIETAIQLAEADSVVNSLPYGLRTLLETPGFESMSYSGSGCAPSSRQHGLSGGEWQRLSIARAFMRANEPQTSSLDAHAQNQIFDTIDKISRSPNTGERIKSCVFITHRLSTARRADKVALMKNGTISEFGTHDELLQMNGAYAALYRASV</sequence>
<dbReference type="PROSITE" id="PS00211">
    <property type="entry name" value="ABC_TRANSPORTER_1"/>
    <property type="match status" value="1"/>
</dbReference>
<keyword evidence="1" id="KW-0547">Nucleotide-binding</keyword>
<dbReference type="AlphaFoldDB" id="A0A8H6Y7K6"/>